<evidence type="ECO:0000256" key="9">
    <source>
        <dbReference type="ARBA" id="ARBA00023163"/>
    </source>
</evidence>
<feature type="domain" description="THAP-type" evidence="14">
    <location>
        <begin position="1"/>
        <end position="90"/>
    </location>
</feature>
<feature type="compositionally biased region" description="Acidic residues" evidence="13">
    <location>
        <begin position="313"/>
        <end position="328"/>
    </location>
</feature>
<evidence type="ECO:0000256" key="6">
    <source>
        <dbReference type="ARBA" id="ARBA00023015"/>
    </source>
</evidence>
<organism evidence="15 16">
    <name type="scientific">Microctonus hyperodae</name>
    <name type="common">Parasitoid wasp</name>
    <dbReference type="NCBI Taxonomy" id="165561"/>
    <lineage>
        <taxon>Eukaryota</taxon>
        <taxon>Metazoa</taxon>
        <taxon>Ecdysozoa</taxon>
        <taxon>Arthropoda</taxon>
        <taxon>Hexapoda</taxon>
        <taxon>Insecta</taxon>
        <taxon>Pterygota</taxon>
        <taxon>Neoptera</taxon>
        <taxon>Endopterygota</taxon>
        <taxon>Hymenoptera</taxon>
        <taxon>Apocrita</taxon>
        <taxon>Ichneumonoidea</taxon>
        <taxon>Braconidae</taxon>
        <taxon>Euphorinae</taxon>
        <taxon>Microctonus</taxon>
    </lineage>
</organism>
<dbReference type="Gene3D" id="6.20.210.20">
    <property type="entry name" value="THAP domain"/>
    <property type="match status" value="1"/>
</dbReference>
<dbReference type="GO" id="GO:0008270">
    <property type="term" value="F:zinc ion binding"/>
    <property type="evidence" value="ECO:0007669"/>
    <property type="project" value="UniProtKB-KW"/>
</dbReference>
<gene>
    <name evidence="15" type="ORF">PV327_006973</name>
</gene>
<sequence>MTRKCVLCKETNYKNSYSFFSAPKDTETREKWQEAIGIDNYIVNDETFVCSRHFTPGDIITHWVSGIPPHVVTIKYKKCRLRPGAVPSNTYRNLNIMHNAGDDDDEFDEFEKNRQWGNDKKLFKSRDNRKEVFLIPRTDNIITYTNIDMHSDVINTNDSDNVELEEYITETLATESPEEEEQDDDDDDDDGINQEQSLIDNHEHHQSLEILQSDVEMDENTVYLKESDDPSIIYVEDINLSNECEDETNLMQFVTIKEVDVFPSTKLHLSNEKEERDGDNDSGSNQDVDSSEMWSSMEKRSDQCSDEKLKETCDDEDMPIESLDPPDENEDSMLFEDFLEAYTDVKLPSGWSSMVISGGKATTVIYACMNVSQNDIPYMQKQVYLKNDMILHCSATGTIIDPKLHSLLREGRQLRVNTLADVEEFIDEFHQRVICDGTLEKLDPTEIDTSLAYRHDVKWRHVDCPIIINNGTPRCSKCSLLSVQMTRRKVKKSISESAELLRKDRTINFLQKLLAKMTKKNRKSELMKESSKSISSIVSSLDVPKIQQLMIQECLKSAVLPNSDEVVTEFTETWLFLSLLIYIESPRMYRFLLLNKYMHLPGIKVMRRYLHQIKTDDQFYKLFQRTVEPFQHSENRNTDEIPPT</sequence>
<dbReference type="InterPro" id="IPR006612">
    <property type="entry name" value="THAP_Znf"/>
</dbReference>
<evidence type="ECO:0000256" key="8">
    <source>
        <dbReference type="ARBA" id="ARBA00023125"/>
    </source>
</evidence>
<protein>
    <recommendedName>
        <fullName evidence="14">THAP-type domain-containing protein</fullName>
    </recommendedName>
</protein>
<keyword evidence="5" id="KW-0862">Zinc</keyword>
<dbReference type="SMART" id="SM00980">
    <property type="entry name" value="THAP"/>
    <property type="match status" value="1"/>
</dbReference>
<keyword evidence="9" id="KW-0804">Transcription</keyword>
<keyword evidence="16" id="KW-1185">Reference proteome</keyword>
<keyword evidence="8 12" id="KW-0238">DNA-binding</keyword>
<evidence type="ECO:0000259" key="14">
    <source>
        <dbReference type="PROSITE" id="PS50950"/>
    </source>
</evidence>
<dbReference type="Pfam" id="PF05485">
    <property type="entry name" value="THAP"/>
    <property type="match status" value="1"/>
</dbReference>
<feature type="compositionally biased region" description="Acidic residues" evidence="13">
    <location>
        <begin position="176"/>
        <end position="192"/>
    </location>
</feature>
<keyword evidence="3" id="KW-0479">Metal-binding</keyword>
<feature type="region of interest" description="Disordered" evidence="13">
    <location>
        <begin position="269"/>
        <end position="328"/>
    </location>
</feature>
<keyword evidence="10" id="KW-0539">Nucleus</keyword>
<evidence type="ECO:0000256" key="2">
    <source>
        <dbReference type="ARBA" id="ARBA00006177"/>
    </source>
</evidence>
<name>A0AA39F5H6_MICHY</name>
<evidence type="ECO:0000256" key="10">
    <source>
        <dbReference type="ARBA" id="ARBA00023242"/>
    </source>
</evidence>
<evidence type="ECO:0000256" key="12">
    <source>
        <dbReference type="PROSITE-ProRule" id="PRU00309"/>
    </source>
</evidence>
<keyword evidence="6" id="KW-0805">Transcription regulation</keyword>
<dbReference type="GO" id="GO:0005654">
    <property type="term" value="C:nucleoplasm"/>
    <property type="evidence" value="ECO:0007669"/>
    <property type="project" value="UniProtKB-SubCell"/>
</dbReference>
<keyword evidence="7" id="KW-0175">Coiled coil</keyword>
<dbReference type="PROSITE" id="PS50950">
    <property type="entry name" value="ZF_THAP"/>
    <property type="match status" value="1"/>
</dbReference>
<dbReference type="AlphaFoldDB" id="A0AA39F5H6"/>
<evidence type="ECO:0000313" key="15">
    <source>
        <dbReference type="EMBL" id="KAK0163273.1"/>
    </source>
</evidence>
<dbReference type="GO" id="GO:0043565">
    <property type="term" value="F:sequence-specific DNA binding"/>
    <property type="evidence" value="ECO:0007669"/>
    <property type="project" value="InterPro"/>
</dbReference>
<comment type="caution">
    <text evidence="15">The sequence shown here is derived from an EMBL/GenBank/DDBJ whole genome shotgun (WGS) entry which is preliminary data.</text>
</comment>
<dbReference type="Proteomes" id="UP001168972">
    <property type="component" value="Unassembled WGS sequence"/>
</dbReference>
<dbReference type="SUPFAM" id="SSF57716">
    <property type="entry name" value="Glucocorticoid receptor-like (DNA-binding domain)"/>
    <property type="match status" value="1"/>
</dbReference>
<dbReference type="SMART" id="SM00692">
    <property type="entry name" value="DM3"/>
    <property type="match status" value="1"/>
</dbReference>
<evidence type="ECO:0000256" key="1">
    <source>
        <dbReference type="ARBA" id="ARBA00004642"/>
    </source>
</evidence>
<keyword evidence="11" id="KW-0131">Cell cycle</keyword>
<comment type="similarity">
    <text evidence="2">Belongs to the THAP1 family.</text>
</comment>
<evidence type="ECO:0000256" key="13">
    <source>
        <dbReference type="SAM" id="MobiDB-lite"/>
    </source>
</evidence>
<dbReference type="InterPro" id="IPR038441">
    <property type="entry name" value="THAP_Znf_sf"/>
</dbReference>
<reference evidence="15" key="1">
    <citation type="journal article" date="2023" name="bioRxiv">
        <title>Scaffold-level genome assemblies of two parasitoid biocontrol wasps reveal the parthenogenesis mechanism and an associated novel virus.</title>
        <authorList>
            <person name="Inwood S."/>
            <person name="Skelly J."/>
            <person name="Guhlin J."/>
            <person name="Harrop T."/>
            <person name="Goldson S."/>
            <person name="Dearden P."/>
        </authorList>
    </citation>
    <scope>NUCLEOTIDE SEQUENCE</scope>
    <source>
        <strain evidence="15">Lincoln</strain>
        <tissue evidence="15">Whole body</tissue>
    </source>
</reference>
<dbReference type="PANTHER" id="PTHR46600:SF1">
    <property type="entry name" value="THAP DOMAIN-CONTAINING PROTEIN 1"/>
    <property type="match status" value="1"/>
</dbReference>
<evidence type="ECO:0000256" key="11">
    <source>
        <dbReference type="ARBA" id="ARBA00023306"/>
    </source>
</evidence>
<comment type="subcellular location">
    <subcellularLocation>
        <location evidence="1">Nucleus</location>
        <location evidence="1">Nucleoplasm</location>
    </subcellularLocation>
</comment>
<feature type="compositionally biased region" description="Basic and acidic residues" evidence="13">
    <location>
        <begin position="297"/>
        <end position="312"/>
    </location>
</feature>
<evidence type="ECO:0000256" key="3">
    <source>
        <dbReference type="ARBA" id="ARBA00022723"/>
    </source>
</evidence>
<dbReference type="EMBL" id="JAQQBR010001833">
    <property type="protein sequence ID" value="KAK0163273.1"/>
    <property type="molecule type" value="Genomic_DNA"/>
</dbReference>
<dbReference type="PANTHER" id="PTHR46600">
    <property type="entry name" value="THAP DOMAIN-CONTAINING"/>
    <property type="match status" value="1"/>
</dbReference>
<evidence type="ECO:0000256" key="7">
    <source>
        <dbReference type="ARBA" id="ARBA00023054"/>
    </source>
</evidence>
<evidence type="ECO:0000256" key="4">
    <source>
        <dbReference type="ARBA" id="ARBA00022771"/>
    </source>
</evidence>
<evidence type="ECO:0000313" key="16">
    <source>
        <dbReference type="Proteomes" id="UP001168972"/>
    </source>
</evidence>
<feature type="compositionally biased region" description="Polar residues" evidence="13">
    <location>
        <begin position="281"/>
        <end position="294"/>
    </location>
</feature>
<dbReference type="InterPro" id="IPR026516">
    <property type="entry name" value="THAP1/10"/>
</dbReference>
<accession>A0AA39F5H6</accession>
<feature type="region of interest" description="Disordered" evidence="13">
    <location>
        <begin position="171"/>
        <end position="205"/>
    </location>
</feature>
<keyword evidence="4 12" id="KW-0863">Zinc-finger</keyword>
<proteinExistence type="inferred from homology"/>
<evidence type="ECO:0000256" key="5">
    <source>
        <dbReference type="ARBA" id="ARBA00022833"/>
    </source>
</evidence>
<reference evidence="15" key="2">
    <citation type="submission" date="2023-03" db="EMBL/GenBank/DDBJ databases">
        <authorList>
            <person name="Inwood S.N."/>
            <person name="Skelly J.G."/>
            <person name="Guhlin J."/>
            <person name="Harrop T.W.R."/>
            <person name="Goldson S.G."/>
            <person name="Dearden P.K."/>
        </authorList>
    </citation>
    <scope>NUCLEOTIDE SEQUENCE</scope>
    <source>
        <strain evidence="15">Lincoln</strain>
        <tissue evidence="15">Whole body</tissue>
    </source>
</reference>